<evidence type="ECO:0000313" key="2">
    <source>
        <dbReference type="Proteomes" id="UP000192596"/>
    </source>
</evidence>
<accession>A0A1V8SAW5</accession>
<evidence type="ECO:0000313" key="1">
    <source>
        <dbReference type="EMBL" id="OQN96358.1"/>
    </source>
</evidence>
<reference evidence="2" key="1">
    <citation type="submission" date="2017-03" db="EMBL/GenBank/DDBJ databases">
        <title>Genomes of endolithic fungi from Antarctica.</title>
        <authorList>
            <person name="Coleine C."/>
            <person name="Masonjones S."/>
            <person name="Stajich J.E."/>
        </authorList>
    </citation>
    <scope>NUCLEOTIDE SEQUENCE [LARGE SCALE GENOMIC DNA]</scope>
    <source>
        <strain evidence="2">CCFEE 5527</strain>
    </source>
</reference>
<comment type="caution">
    <text evidence="1">The sequence shown here is derived from an EMBL/GenBank/DDBJ whole genome shotgun (WGS) entry which is preliminary data.</text>
</comment>
<dbReference type="STRING" id="1507870.A0A1V8SAW5"/>
<sequence length="158" mass="16983">MPTKPMAIAKDLLAKAIANADPVAPQSACTRHGHIMMYQAVEKPPTSSVAAYTLPTFGCVSSTADQATIDMMDETVIEKGVTDASQWLSTARGKHGVWPVRIDYDIAGFETAVFSYCTDIISLQGGHKRYLYGPSSILVAHPDHKYVTVIDLLAAVDG</sequence>
<dbReference type="EMBL" id="NAJO01000067">
    <property type="protein sequence ID" value="OQN96358.1"/>
    <property type="molecule type" value="Genomic_DNA"/>
</dbReference>
<dbReference type="OrthoDB" id="3064516at2759"/>
<dbReference type="InParanoid" id="A0A1V8SAW5"/>
<keyword evidence="2" id="KW-1185">Reference proteome</keyword>
<proteinExistence type="predicted"/>
<gene>
    <name evidence="1" type="ORF">B0A48_17610</name>
</gene>
<protein>
    <submittedName>
        <fullName evidence="1">Uncharacterized protein</fullName>
    </submittedName>
</protein>
<dbReference type="Proteomes" id="UP000192596">
    <property type="component" value="Unassembled WGS sequence"/>
</dbReference>
<name>A0A1V8SAW5_9PEZI</name>
<organism evidence="1 2">
    <name type="scientific">Cryoendolithus antarcticus</name>
    <dbReference type="NCBI Taxonomy" id="1507870"/>
    <lineage>
        <taxon>Eukaryota</taxon>
        <taxon>Fungi</taxon>
        <taxon>Dikarya</taxon>
        <taxon>Ascomycota</taxon>
        <taxon>Pezizomycotina</taxon>
        <taxon>Dothideomycetes</taxon>
        <taxon>Dothideomycetidae</taxon>
        <taxon>Cladosporiales</taxon>
        <taxon>Cladosporiaceae</taxon>
        <taxon>Cryoendolithus</taxon>
    </lineage>
</organism>
<dbReference type="AlphaFoldDB" id="A0A1V8SAW5"/>